<protein>
    <submittedName>
        <fullName evidence="1">Uncharacterized protein</fullName>
    </submittedName>
</protein>
<gene>
    <name evidence="1" type="ORF">MHYMCMPASI_00534</name>
</gene>
<reference evidence="1" key="1">
    <citation type="submission" date="2021-06" db="EMBL/GenBank/DDBJ databases">
        <authorList>
            <person name="Nardi T."/>
            <person name="Nardi T."/>
        </authorList>
    </citation>
    <scope>NUCLEOTIDE SEQUENCE</scope>
</reference>
<dbReference type="EMBL" id="CAJVAF010000237">
    <property type="protein sequence ID" value="CAG7592170.1"/>
    <property type="molecule type" value="Genomic_DNA"/>
</dbReference>
<sequence length="37" mass="4054">MELNILDVTQEYGTEAVLAMLLGASKGRKPEVISGYR</sequence>
<dbReference type="AlphaFoldDB" id="A0A8S4C2C6"/>
<proteinExistence type="predicted"/>
<keyword evidence="2" id="KW-1185">Reference proteome</keyword>
<comment type="caution">
    <text evidence="1">The sequence shown here is derived from an EMBL/GenBank/DDBJ whole genome shotgun (WGS) entry which is preliminary data.</text>
</comment>
<evidence type="ECO:0000313" key="2">
    <source>
        <dbReference type="Proteomes" id="UP000837675"/>
    </source>
</evidence>
<organism evidence="1 2">
    <name type="scientific">Hyalomma marginatum</name>
    <dbReference type="NCBI Taxonomy" id="34627"/>
    <lineage>
        <taxon>Eukaryota</taxon>
        <taxon>Metazoa</taxon>
        <taxon>Ecdysozoa</taxon>
        <taxon>Arthropoda</taxon>
        <taxon>Chelicerata</taxon>
        <taxon>Arachnida</taxon>
        <taxon>Acari</taxon>
        <taxon>Parasitiformes</taxon>
        <taxon>Ixodida</taxon>
        <taxon>Ixodoidea</taxon>
        <taxon>Ixodidae</taxon>
        <taxon>Hyalomminae</taxon>
        <taxon>Hyalomma</taxon>
    </lineage>
</organism>
<accession>A0A8S4C2C6</accession>
<evidence type="ECO:0000313" key="1">
    <source>
        <dbReference type="EMBL" id="CAG7592170.1"/>
    </source>
</evidence>
<name>A0A8S4C2C6_9ACAR</name>
<dbReference type="Proteomes" id="UP000837675">
    <property type="component" value="Unassembled WGS sequence"/>
</dbReference>